<dbReference type="Proteomes" id="UP000000642">
    <property type="component" value="Chromosome"/>
</dbReference>
<dbReference type="KEGG" id="yen:YE3561A"/>
<dbReference type="Pfam" id="PF01627">
    <property type="entry name" value="Hpt"/>
    <property type="match status" value="1"/>
</dbReference>
<dbReference type="SUPFAM" id="SSF47226">
    <property type="entry name" value="Histidine-containing phosphotransfer domain, HPT domain"/>
    <property type="match status" value="1"/>
</dbReference>
<proteinExistence type="predicted"/>
<dbReference type="InterPro" id="IPR036641">
    <property type="entry name" value="HPT_dom_sf"/>
</dbReference>
<feature type="domain" description="HPt" evidence="2">
    <location>
        <begin position="9"/>
        <end position="74"/>
    </location>
</feature>
<dbReference type="AlphaFoldDB" id="A1JQC6"/>
<dbReference type="RefSeq" id="WP_005173806.1">
    <property type="nucleotide sequence ID" value="NC_008800.1"/>
</dbReference>
<dbReference type="GO" id="GO:0004672">
    <property type="term" value="F:protein kinase activity"/>
    <property type="evidence" value="ECO:0007669"/>
    <property type="project" value="UniProtKB-ARBA"/>
</dbReference>
<evidence type="ECO:0000259" key="2">
    <source>
        <dbReference type="Pfam" id="PF01627"/>
    </source>
</evidence>
<dbReference type="InterPro" id="IPR008207">
    <property type="entry name" value="Sig_transdc_His_kin_Hpt_dom"/>
</dbReference>
<protein>
    <recommendedName>
        <fullName evidence="2">HPt domain-containing protein</fullName>
    </recommendedName>
</protein>
<accession>A1JQC6</accession>
<name>A1JQC6_YERE8</name>
<reference evidence="3 4" key="1">
    <citation type="journal article" date="2006" name="PLoS Genet.">
        <title>The complete genome sequence and comparative genome analysis of the high pathogenicity Yersinia enterocolitica strain 8081.</title>
        <authorList>
            <person name="Thomson N.R."/>
            <person name="Howard S."/>
            <person name="Wren B.W."/>
            <person name="Holden M.T.G."/>
            <person name="Crossman L."/>
            <person name="Challis G.L."/>
            <person name="Churcher C."/>
            <person name="Mungall K."/>
            <person name="Brooks K."/>
            <person name="Chillingworth T."/>
            <person name="Feltwell T."/>
            <person name="Abdellah Z."/>
            <person name="Hauser H."/>
            <person name="Jagels K."/>
            <person name="Maddison M."/>
            <person name="Moule S."/>
            <person name="Sanders M."/>
            <person name="Whitehead S."/>
            <person name="Quail M.A."/>
            <person name="Dougan G."/>
            <person name="Parkhill J."/>
            <person name="Prentice M.B."/>
        </authorList>
    </citation>
    <scope>NUCLEOTIDE SEQUENCE [LARGE SCALE GENOMIC DNA]</scope>
    <source>
        <strain evidence="4">NCTC 13174 / 8081</strain>
    </source>
</reference>
<dbReference type="HOGENOM" id="CLU_194691_0_0_6"/>
<dbReference type="EMBL" id="AM286415">
    <property type="protein sequence ID" value="CAL13586.1"/>
    <property type="molecule type" value="Genomic_DNA"/>
</dbReference>
<gene>
    <name evidence="3" type="ORF">YE3561A</name>
</gene>
<sequence>MTDATFSARFYASIRDYLGYIEEVIKEGDLVAAQKLGHKMLGLCQMFGTPEQVVLCEALENAESLPYLQQTLTQFYALLDNS</sequence>
<dbReference type="Gene3D" id="1.20.120.160">
    <property type="entry name" value="HPT domain"/>
    <property type="match status" value="1"/>
</dbReference>
<dbReference type="OrthoDB" id="6479245at2"/>
<evidence type="ECO:0000313" key="4">
    <source>
        <dbReference type="Proteomes" id="UP000000642"/>
    </source>
</evidence>
<evidence type="ECO:0000256" key="1">
    <source>
        <dbReference type="ARBA" id="ARBA00023012"/>
    </source>
</evidence>
<dbReference type="eggNOG" id="ENOG5031A76">
    <property type="taxonomic scope" value="Bacteria"/>
</dbReference>
<dbReference type="GO" id="GO:0000160">
    <property type="term" value="P:phosphorelay signal transduction system"/>
    <property type="evidence" value="ECO:0007669"/>
    <property type="project" value="UniProtKB-KW"/>
</dbReference>
<dbReference type="PATRIC" id="fig|393305.7.peg.3783"/>
<evidence type="ECO:0000313" key="3">
    <source>
        <dbReference type="EMBL" id="CAL13586.1"/>
    </source>
</evidence>
<keyword evidence="1" id="KW-0902">Two-component regulatory system</keyword>
<organism evidence="3 4">
    <name type="scientific">Yersinia enterocolitica serotype O:8 / biotype 1B (strain NCTC 13174 / 8081)</name>
    <dbReference type="NCBI Taxonomy" id="393305"/>
    <lineage>
        <taxon>Bacteria</taxon>
        <taxon>Pseudomonadati</taxon>
        <taxon>Pseudomonadota</taxon>
        <taxon>Gammaproteobacteria</taxon>
        <taxon>Enterobacterales</taxon>
        <taxon>Yersiniaceae</taxon>
        <taxon>Yersinia</taxon>
    </lineage>
</organism>